<dbReference type="InterPro" id="IPR012677">
    <property type="entry name" value="Nucleotide-bd_a/b_plait_sf"/>
</dbReference>
<dbReference type="OrthoDB" id="439808at2759"/>
<dbReference type="CDD" id="cd00590">
    <property type="entry name" value="RRM_SF"/>
    <property type="match status" value="1"/>
</dbReference>
<feature type="region of interest" description="Disordered" evidence="2">
    <location>
        <begin position="173"/>
        <end position="192"/>
    </location>
</feature>
<keyword evidence="1" id="KW-0694">RNA-binding</keyword>
<dbReference type="InterPro" id="IPR035979">
    <property type="entry name" value="RBD_domain_sf"/>
</dbReference>
<feature type="domain" description="RRM" evidence="3">
    <location>
        <begin position="1"/>
        <end position="83"/>
    </location>
</feature>
<dbReference type="AlphaFoldDB" id="X6MKD6"/>
<dbReference type="SUPFAM" id="SSF54928">
    <property type="entry name" value="RNA-binding domain, RBD"/>
    <property type="match status" value="1"/>
</dbReference>
<evidence type="ECO:0000256" key="1">
    <source>
        <dbReference type="PROSITE-ProRule" id="PRU00176"/>
    </source>
</evidence>
<evidence type="ECO:0000256" key="2">
    <source>
        <dbReference type="SAM" id="MobiDB-lite"/>
    </source>
</evidence>
<name>X6MKD6_RETFI</name>
<evidence type="ECO:0000313" key="4">
    <source>
        <dbReference type="EMBL" id="ETO14468.1"/>
    </source>
</evidence>
<dbReference type="GO" id="GO:0003723">
    <property type="term" value="F:RNA binding"/>
    <property type="evidence" value="ECO:0007669"/>
    <property type="project" value="UniProtKB-UniRule"/>
</dbReference>
<accession>X6MKD6</accession>
<keyword evidence="5" id="KW-1185">Reference proteome</keyword>
<proteinExistence type="predicted"/>
<dbReference type="Proteomes" id="UP000023152">
    <property type="component" value="Unassembled WGS sequence"/>
</dbReference>
<reference evidence="4 5" key="1">
    <citation type="journal article" date="2013" name="Curr. Biol.">
        <title>The Genome of the Foraminiferan Reticulomyxa filosa.</title>
        <authorList>
            <person name="Glockner G."/>
            <person name="Hulsmann N."/>
            <person name="Schleicher M."/>
            <person name="Noegel A.A."/>
            <person name="Eichinger L."/>
            <person name="Gallinger C."/>
            <person name="Pawlowski J."/>
            <person name="Sierra R."/>
            <person name="Euteneuer U."/>
            <person name="Pillet L."/>
            <person name="Moustafa A."/>
            <person name="Platzer M."/>
            <person name="Groth M."/>
            <person name="Szafranski K."/>
            <person name="Schliwa M."/>
        </authorList>
    </citation>
    <scope>NUCLEOTIDE SEQUENCE [LARGE SCALE GENOMIC DNA]</scope>
</reference>
<organism evidence="4 5">
    <name type="scientific">Reticulomyxa filosa</name>
    <dbReference type="NCBI Taxonomy" id="46433"/>
    <lineage>
        <taxon>Eukaryota</taxon>
        <taxon>Sar</taxon>
        <taxon>Rhizaria</taxon>
        <taxon>Retaria</taxon>
        <taxon>Foraminifera</taxon>
        <taxon>Monothalamids</taxon>
        <taxon>Reticulomyxidae</taxon>
        <taxon>Reticulomyxa</taxon>
    </lineage>
</organism>
<dbReference type="InterPro" id="IPR000504">
    <property type="entry name" value="RRM_dom"/>
</dbReference>
<protein>
    <recommendedName>
        <fullName evidence="3">RRM domain-containing protein</fullName>
    </recommendedName>
</protein>
<comment type="caution">
    <text evidence="4">The sequence shown here is derived from an EMBL/GenBank/DDBJ whole genome shotgun (WGS) entry which is preliminary data.</text>
</comment>
<dbReference type="Pfam" id="PF00076">
    <property type="entry name" value="RRM_1"/>
    <property type="match status" value="1"/>
</dbReference>
<dbReference type="EMBL" id="ASPP01020014">
    <property type="protein sequence ID" value="ETO14468.1"/>
    <property type="molecule type" value="Genomic_DNA"/>
</dbReference>
<sequence length="230" mass="26868">MANKQLTEESLHQLTSEYGPIDKISLPRYADNKLKGYGFIHFPENNEGTFGLIASELAAARSVLKLDQRNFCGVVLRCNFGKRQIQRPRHNGGNDENPSFATWDVRRQETPFFGESTTSYHLGNKRKKSLGKKKKFYYQETNTHYISKNIHESNFQQGSDAKTSTFETNSLGYDQTLKDSQPRKRAYDRKNNQGFRPWRRHFTNDAFKKREGTFHHKTCLKKVNQFNFKK</sequence>
<dbReference type="Gene3D" id="3.30.70.330">
    <property type="match status" value="1"/>
</dbReference>
<evidence type="ECO:0000313" key="5">
    <source>
        <dbReference type="Proteomes" id="UP000023152"/>
    </source>
</evidence>
<dbReference type="PROSITE" id="PS50102">
    <property type="entry name" value="RRM"/>
    <property type="match status" value="1"/>
</dbReference>
<evidence type="ECO:0000259" key="3">
    <source>
        <dbReference type="PROSITE" id="PS50102"/>
    </source>
</evidence>
<gene>
    <name evidence="4" type="ORF">RFI_22897</name>
</gene>